<keyword evidence="5" id="KW-0777">Teichoic acid biosynthesis</keyword>
<dbReference type="Gene3D" id="3.40.50.12580">
    <property type="match status" value="1"/>
</dbReference>
<evidence type="ECO:0000313" key="7">
    <source>
        <dbReference type="EMBL" id="MCU6762679.1"/>
    </source>
</evidence>
<evidence type="ECO:0000256" key="3">
    <source>
        <dbReference type="ARBA" id="ARBA00022475"/>
    </source>
</evidence>
<dbReference type="PANTHER" id="PTHR37316:SF2">
    <property type="entry name" value="TEICHOIC ACID RIBITOL-PHOSPHATE POLYMERASE TARK"/>
    <property type="match status" value="1"/>
</dbReference>
<evidence type="ECO:0000256" key="4">
    <source>
        <dbReference type="ARBA" id="ARBA00022679"/>
    </source>
</evidence>
<dbReference type="InterPro" id="IPR043149">
    <property type="entry name" value="TagF_N"/>
</dbReference>
<dbReference type="EMBL" id="JAOQJQ010000004">
    <property type="protein sequence ID" value="MCU6762679.1"/>
    <property type="molecule type" value="Genomic_DNA"/>
</dbReference>
<comment type="caution">
    <text evidence="7">The sequence shown here is derived from an EMBL/GenBank/DDBJ whole genome shotgun (WGS) entry which is preliminary data.</text>
</comment>
<dbReference type="Proteomes" id="UP001652442">
    <property type="component" value="Unassembled WGS sequence"/>
</dbReference>
<reference evidence="7 8" key="1">
    <citation type="journal article" date="2021" name="ISME Commun">
        <title>Automated analysis of genomic sequences facilitates high-throughput and comprehensive description of bacteria.</title>
        <authorList>
            <person name="Hitch T.C.A."/>
        </authorList>
    </citation>
    <scope>NUCLEOTIDE SEQUENCE [LARGE SCALE GENOMIC DNA]</scope>
    <source>
        <strain evidence="7 8">Sanger_109</strain>
    </source>
</reference>
<evidence type="ECO:0000256" key="2">
    <source>
        <dbReference type="ARBA" id="ARBA00010488"/>
    </source>
</evidence>
<keyword evidence="8" id="KW-1185">Reference proteome</keyword>
<comment type="similarity">
    <text evidence="2">Belongs to the CDP-glycerol glycerophosphotransferase family.</text>
</comment>
<gene>
    <name evidence="7" type="ORF">OCV88_10075</name>
</gene>
<dbReference type="Pfam" id="PF04464">
    <property type="entry name" value="Glyphos_transf"/>
    <property type="match status" value="1"/>
</dbReference>
<evidence type="ECO:0000256" key="1">
    <source>
        <dbReference type="ARBA" id="ARBA00004202"/>
    </source>
</evidence>
<comment type="subcellular location">
    <subcellularLocation>
        <location evidence="1">Cell membrane</location>
        <topology evidence="1">Peripheral membrane protein</topology>
    </subcellularLocation>
</comment>
<dbReference type="InterPro" id="IPR043148">
    <property type="entry name" value="TagF_C"/>
</dbReference>
<name>A0ABT2TKE3_9FIRM</name>
<keyword evidence="4" id="KW-0808">Transferase</keyword>
<dbReference type="SUPFAM" id="SSF53756">
    <property type="entry name" value="UDP-Glycosyltransferase/glycogen phosphorylase"/>
    <property type="match status" value="1"/>
</dbReference>
<evidence type="ECO:0000313" key="8">
    <source>
        <dbReference type="Proteomes" id="UP001652442"/>
    </source>
</evidence>
<organism evidence="7 8">
    <name type="scientific">Brotonthovivens ammoniilytica</name>
    <dbReference type="NCBI Taxonomy" id="2981725"/>
    <lineage>
        <taxon>Bacteria</taxon>
        <taxon>Bacillati</taxon>
        <taxon>Bacillota</taxon>
        <taxon>Clostridia</taxon>
        <taxon>Lachnospirales</taxon>
        <taxon>Lachnospiraceae</taxon>
        <taxon>Brotonthovivens</taxon>
    </lineage>
</organism>
<keyword evidence="6" id="KW-0472">Membrane</keyword>
<sequence length="586" mass="68786">MTIFFSGFIESDSELTRPKWILYFVQGTKDRRIPLVIHELFWDEGRWFFAGSYDYLLDCLFWKPDNPLEEISMYLNLQLGEHYEEKITADLTPEVFETDQKFYEVEILNSCLKILPQKTGIDKGYGISRLRIKIYNWFSFAAALVLSPWLFCTARLAEKGYLPYASERSQNGKSAKRRMVGDMNARMKMLSGHKISPFGFKINLLNIFFALAKTRKVQKNKVAFLSVRRRDLSGNMEYVYTKFRRYENIHLELFLPGRDIKKMSLAEMYKAAVLCATSKVIVLDEYTSFLYKLNLRQETKVFQLWHACGAFKTFGYSRLGKKGGTIQESVSHKNYDYVTVSSSGVRKWYAEGFGISTDHVYATGVPRTDVFFDEEYKSQIRKYLYESYPQCKGKRVILFVPTFRGETRTDAYYPMEKFDLEHFLSNIPEDYLVIIKHHPFVKEKHKIPEVYADRVLDLSGESEVNDLLFITDLVITDYSSVVFEASLLDIPMLFYTFDLQSYIRDRDFYFDFESFVPGKICSRLEEVEKAVQKEEFYHNKVREFAEKYFDHLDGKASERVAGLIYKALNTSGEQDDLISKYRQYQQ</sequence>
<dbReference type="InterPro" id="IPR007554">
    <property type="entry name" value="Glycerophosphate_synth"/>
</dbReference>
<dbReference type="RefSeq" id="WP_262591163.1">
    <property type="nucleotide sequence ID" value="NZ_JAOQJQ010000004.1"/>
</dbReference>
<keyword evidence="3" id="KW-1003">Cell membrane</keyword>
<protein>
    <submittedName>
        <fullName evidence="7">CDP-glycerol glycerophosphotransferase family protein</fullName>
    </submittedName>
</protein>
<evidence type="ECO:0000256" key="6">
    <source>
        <dbReference type="ARBA" id="ARBA00023136"/>
    </source>
</evidence>
<dbReference type="InterPro" id="IPR051612">
    <property type="entry name" value="Teichoic_Acid_Biosynth"/>
</dbReference>
<evidence type="ECO:0000256" key="5">
    <source>
        <dbReference type="ARBA" id="ARBA00022944"/>
    </source>
</evidence>
<dbReference type="Gene3D" id="3.40.50.11820">
    <property type="match status" value="1"/>
</dbReference>
<accession>A0ABT2TKE3</accession>
<proteinExistence type="inferred from homology"/>
<dbReference type="PANTHER" id="PTHR37316">
    <property type="entry name" value="TEICHOIC ACID GLYCEROL-PHOSPHATE PRIMASE"/>
    <property type="match status" value="1"/>
</dbReference>